<dbReference type="GO" id="GO:0016020">
    <property type="term" value="C:membrane"/>
    <property type="evidence" value="ECO:0007669"/>
    <property type="project" value="TreeGrafter"/>
</dbReference>
<comment type="similarity">
    <text evidence="1">Belongs to the short-chain dehydrogenases/reductases (SDR) family.</text>
</comment>
<dbReference type="PANTHER" id="PTHR44196">
    <property type="entry name" value="DEHYDROGENASE/REDUCTASE SDR FAMILY MEMBER 7B"/>
    <property type="match status" value="1"/>
</dbReference>
<keyword evidence="2" id="KW-0560">Oxidoreductase</keyword>
<accession>A0A931NDA4</accession>
<dbReference type="GO" id="GO:0016491">
    <property type="term" value="F:oxidoreductase activity"/>
    <property type="evidence" value="ECO:0007669"/>
    <property type="project" value="UniProtKB-KW"/>
</dbReference>
<dbReference type="NCBIfam" id="NF005539">
    <property type="entry name" value="PRK07201.1"/>
    <property type="match status" value="1"/>
</dbReference>
<dbReference type="InterPro" id="IPR013120">
    <property type="entry name" value="FAR_NAD-bd"/>
</dbReference>
<dbReference type="PRINTS" id="PR00081">
    <property type="entry name" value="GDHRDH"/>
</dbReference>
<dbReference type="AlphaFoldDB" id="A0A931NDA4"/>
<dbReference type="InterPro" id="IPR057313">
    <property type="entry name" value="Maqu_2507-like"/>
</dbReference>
<evidence type="ECO:0000256" key="2">
    <source>
        <dbReference type="ARBA" id="ARBA00023002"/>
    </source>
</evidence>
<dbReference type="Pfam" id="PF00106">
    <property type="entry name" value="adh_short"/>
    <property type="match status" value="1"/>
</dbReference>
<dbReference type="FunFam" id="3.40.50.720:FF:000084">
    <property type="entry name" value="Short-chain dehydrogenase reductase"/>
    <property type="match status" value="1"/>
</dbReference>
<dbReference type="EMBL" id="JAEDAL010000002">
    <property type="protein sequence ID" value="MBH9552394.1"/>
    <property type="molecule type" value="Genomic_DNA"/>
</dbReference>
<proteinExistence type="inferred from homology"/>
<gene>
    <name evidence="4" type="ORF">I7X43_05960</name>
</gene>
<reference evidence="4" key="1">
    <citation type="submission" date="2020-12" db="EMBL/GenBank/DDBJ databases">
        <title>The genome sequence of Inhella sp. 4Y17.</title>
        <authorList>
            <person name="Liu Y."/>
        </authorList>
    </citation>
    <scope>NUCLEOTIDE SEQUENCE</scope>
    <source>
        <strain evidence="4">4Y10</strain>
    </source>
</reference>
<evidence type="ECO:0000256" key="1">
    <source>
        <dbReference type="ARBA" id="ARBA00006484"/>
    </source>
</evidence>
<evidence type="ECO:0000313" key="4">
    <source>
        <dbReference type="EMBL" id="MBH9552394.1"/>
    </source>
</evidence>
<dbReference type="Pfam" id="PF07993">
    <property type="entry name" value="NAD_binding_4"/>
    <property type="match status" value="1"/>
</dbReference>
<name>A0A931NDA4_9BURK</name>
<dbReference type="InterPro" id="IPR002347">
    <property type="entry name" value="SDR_fam"/>
</dbReference>
<dbReference type="SMART" id="SM00822">
    <property type="entry name" value="PKS_KR"/>
    <property type="match status" value="1"/>
</dbReference>
<dbReference type="PROSITE" id="PS00061">
    <property type="entry name" value="ADH_SHORT"/>
    <property type="match status" value="1"/>
</dbReference>
<dbReference type="CDD" id="cd05263">
    <property type="entry name" value="MupV_like_SDR_e"/>
    <property type="match status" value="1"/>
</dbReference>
<dbReference type="CDD" id="cd05233">
    <property type="entry name" value="SDR_c"/>
    <property type="match status" value="1"/>
</dbReference>
<keyword evidence="5" id="KW-1185">Reference proteome</keyword>
<dbReference type="Gene3D" id="3.40.50.720">
    <property type="entry name" value="NAD(P)-binding Rossmann-like Domain"/>
    <property type="match status" value="2"/>
</dbReference>
<dbReference type="PRINTS" id="PR00080">
    <property type="entry name" value="SDRFAMILY"/>
</dbReference>
<feature type="domain" description="Ketoreductase" evidence="3">
    <location>
        <begin position="379"/>
        <end position="568"/>
    </location>
</feature>
<dbReference type="PANTHER" id="PTHR44196:SF1">
    <property type="entry name" value="DEHYDROGENASE_REDUCTASE SDR FAMILY MEMBER 7B"/>
    <property type="match status" value="1"/>
</dbReference>
<protein>
    <submittedName>
        <fullName evidence="4">SDR family oxidoreductase</fullName>
    </submittedName>
</protein>
<organism evidence="4 5">
    <name type="scientific">Inhella gelatinilytica</name>
    <dbReference type="NCBI Taxonomy" id="2795030"/>
    <lineage>
        <taxon>Bacteria</taxon>
        <taxon>Pseudomonadati</taxon>
        <taxon>Pseudomonadota</taxon>
        <taxon>Betaproteobacteria</taxon>
        <taxon>Burkholderiales</taxon>
        <taxon>Sphaerotilaceae</taxon>
        <taxon>Inhella</taxon>
    </lineage>
</organism>
<dbReference type="InterPro" id="IPR020904">
    <property type="entry name" value="Sc_DH/Rdtase_CS"/>
</dbReference>
<dbReference type="Proteomes" id="UP000620139">
    <property type="component" value="Unassembled WGS sequence"/>
</dbReference>
<evidence type="ECO:0000259" key="3">
    <source>
        <dbReference type="SMART" id="SM00822"/>
    </source>
</evidence>
<dbReference type="RefSeq" id="WP_198100009.1">
    <property type="nucleotide sequence ID" value="NZ_JAEDAL010000002.1"/>
</dbReference>
<sequence>MRYFVTGATGFIGKRLVKRLLARRGSVVYFLIRESSRDKLESLWAYWGVSKTRAVPVFGDLTRKRLGVEASALKSLKGQIDHAFHLAAVYDMTADAQSQQAANIEGTRHFLELAQAVEAGHVHHVSSIAAAGLYEGVFREDMFAEAEGLEHPYFQTKHESEKLVRDHCKRPWTVYRPAMVVGDSRTGEMDKIDGPYYFFKPIQRLRQWLPPWFPMVGLEGGRINIVPVDFVVAALDHLSHQVKRGGGCYHLVDPKGYRVGDVLDILGRAAHAPKMNVFVNAALLGFIPNPIRKGLLALSPVRRVKDALLDDLGLPEDLLPFINYPTRFDCRETLKALEGSGIECPDLHDYAWRLWDYWERHLDPDLHIDRTLRGTVAGKVVLVTGGSSGIGLAAAKKFAEAGAITVICARDEDKLKSAVEEIEATAGRGAKVLARSADIASAESCAELIAWLDAELGGVDFLINNAGRSIRRAIENSYDRFHDFERTMQLNYFGCLRVTLGLLPGMVKKRKGHVVNISSIGVLTNAPRFSAYVASKAALDAWTRCAASEYADQGVTFTTINMPLVRTPMIAPTQIYNNVPTLSPEQAADMVAQACIQKPVRIATRLGKTGEVLHAVAPRVAQIVMNTSFRMFPDSDAARAEAPAGPVSKLKRFAKPKPQLSPEAMALQQMMRGIHF</sequence>
<comment type="caution">
    <text evidence="4">The sequence shown here is derived from an EMBL/GenBank/DDBJ whole genome shotgun (WGS) entry which is preliminary data.</text>
</comment>
<evidence type="ECO:0000313" key="5">
    <source>
        <dbReference type="Proteomes" id="UP000620139"/>
    </source>
</evidence>
<dbReference type="InterPro" id="IPR036291">
    <property type="entry name" value="NAD(P)-bd_dom_sf"/>
</dbReference>
<dbReference type="SUPFAM" id="SSF51735">
    <property type="entry name" value="NAD(P)-binding Rossmann-fold domains"/>
    <property type="match status" value="2"/>
</dbReference>
<dbReference type="InterPro" id="IPR057326">
    <property type="entry name" value="KR_dom"/>
</dbReference>